<feature type="domain" description="Histidine kinase" evidence="14">
    <location>
        <begin position="265"/>
        <end position="480"/>
    </location>
</feature>
<dbReference type="SMART" id="SM00387">
    <property type="entry name" value="HATPase_c"/>
    <property type="match status" value="1"/>
</dbReference>
<dbReference type="Gene3D" id="1.20.120.620">
    <property type="entry name" value="Backbone structure of the membrane domain of e. Coli histidine kinase receptor kdpd"/>
    <property type="match status" value="1"/>
</dbReference>
<dbReference type="SMART" id="SM00388">
    <property type="entry name" value="HisKA"/>
    <property type="match status" value="1"/>
</dbReference>
<evidence type="ECO:0000256" key="1">
    <source>
        <dbReference type="ARBA" id="ARBA00000085"/>
    </source>
</evidence>
<dbReference type="PROSITE" id="PS50109">
    <property type="entry name" value="HIS_KIN"/>
    <property type="match status" value="1"/>
</dbReference>
<evidence type="ECO:0000313" key="15">
    <source>
        <dbReference type="EMBL" id="XBH16287.1"/>
    </source>
</evidence>
<keyword evidence="5" id="KW-0808">Transferase</keyword>
<dbReference type="InterPro" id="IPR052023">
    <property type="entry name" value="Histidine_kinase_KdpD"/>
</dbReference>
<keyword evidence="7" id="KW-0547">Nucleotide-binding</keyword>
<dbReference type="CDD" id="cd00082">
    <property type="entry name" value="HisKA"/>
    <property type="match status" value="1"/>
</dbReference>
<evidence type="ECO:0000256" key="13">
    <source>
        <dbReference type="SAM" id="Phobius"/>
    </source>
</evidence>
<dbReference type="InterPro" id="IPR003661">
    <property type="entry name" value="HisK_dim/P_dom"/>
</dbReference>
<evidence type="ECO:0000256" key="7">
    <source>
        <dbReference type="ARBA" id="ARBA00022741"/>
    </source>
</evidence>
<dbReference type="PRINTS" id="PR00344">
    <property type="entry name" value="BCTRLSENSOR"/>
</dbReference>
<proteinExistence type="predicted"/>
<dbReference type="EC" id="2.7.13.3" evidence="3"/>
<evidence type="ECO:0000259" key="14">
    <source>
        <dbReference type="PROSITE" id="PS50109"/>
    </source>
</evidence>
<evidence type="ECO:0000256" key="8">
    <source>
        <dbReference type="ARBA" id="ARBA00022777"/>
    </source>
</evidence>
<dbReference type="InterPro" id="IPR025201">
    <property type="entry name" value="KdpD_TM"/>
</dbReference>
<evidence type="ECO:0000256" key="5">
    <source>
        <dbReference type="ARBA" id="ARBA00022679"/>
    </source>
</evidence>
<dbReference type="FunFam" id="3.30.565.10:FF:000006">
    <property type="entry name" value="Sensor histidine kinase WalK"/>
    <property type="match status" value="1"/>
</dbReference>
<evidence type="ECO:0000256" key="6">
    <source>
        <dbReference type="ARBA" id="ARBA00022692"/>
    </source>
</evidence>
<keyword evidence="6 13" id="KW-0812">Transmembrane</keyword>
<dbReference type="Gene3D" id="3.30.565.10">
    <property type="entry name" value="Histidine kinase-like ATPase, C-terminal domain"/>
    <property type="match status" value="1"/>
</dbReference>
<dbReference type="AlphaFoldDB" id="A0AAU7DG25"/>
<evidence type="ECO:0000256" key="12">
    <source>
        <dbReference type="ARBA" id="ARBA00023136"/>
    </source>
</evidence>
<dbReference type="Pfam" id="PF00512">
    <property type="entry name" value="HisKA"/>
    <property type="match status" value="1"/>
</dbReference>
<dbReference type="RefSeq" id="WP_348261515.1">
    <property type="nucleotide sequence ID" value="NZ_CP121196.1"/>
</dbReference>
<keyword evidence="10 13" id="KW-1133">Transmembrane helix</keyword>
<organism evidence="15">
    <name type="scientific">Telmatobacter sp. DSM 110680</name>
    <dbReference type="NCBI Taxonomy" id="3036704"/>
    <lineage>
        <taxon>Bacteria</taxon>
        <taxon>Pseudomonadati</taxon>
        <taxon>Acidobacteriota</taxon>
        <taxon>Terriglobia</taxon>
        <taxon>Terriglobales</taxon>
        <taxon>Acidobacteriaceae</taxon>
        <taxon>Telmatobacter</taxon>
    </lineage>
</organism>
<reference evidence="15" key="1">
    <citation type="submission" date="2023-03" db="EMBL/GenBank/DDBJ databases">
        <title>Edaphobacter sp.</title>
        <authorList>
            <person name="Huber K.J."/>
            <person name="Papendorf J."/>
            <person name="Pilke C."/>
            <person name="Bunk B."/>
            <person name="Sproeer C."/>
            <person name="Pester M."/>
        </authorList>
    </citation>
    <scope>NUCLEOTIDE SEQUENCE</scope>
    <source>
        <strain evidence="15">DSM 110680</strain>
    </source>
</reference>
<keyword evidence="9 15" id="KW-0067">ATP-binding</keyword>
<dbReference type="InterPro" id="IPR036097">
    <property type="entry name" value="HisK_dim/P_sf"/>
</dbReference>
<dbReference type="SUPFAM" id="SSF55874">
    <property type="entry name" value="ATPase domain of HSP90 chaperone/DNA topoisomerase II/histidine kinase"/>
    <property type="match status" value="1"/>
</dbReference>
<keyword evidence="8" id="KW-0418">Kinase</keyword>
<dbReference type="GO" id="GO:0005886">
    <property type="term" value="C:plasma membrane"/>
    <property type="evidence" value="ECO:0007669"/>
    <property type="project" value="TreeGrafter"/>
</dbReference>
<dbReference type="Pfam" id="PF13493">
    <property type="entry name" value="DUF4118"/>
    <property type="match status" value="1"/>
</dbReference>
<dbReference type="InterPro" id="IPR005467">
    <property type="entry name" value="His_kinase_dom"/>
</dbReference>
<keyword evidence="11" id="KW-0902">Two-component regulatory system</keyword>
<accession>A0AAU7DG25</accession>
<dbReference type="InterPro" id="IPR003594">
    <property type="entry name" value="HATPase_dom"/>
</dbReference>
<dbReference type="SUPFAM" id="SSF47384">
    <property type="entry name" value="Homodimeric domain of signal transducing histidine kinase"/>
    <property type="match status" value="1"/>
</dbReference>
<evidence type="ECO:0000256" key="10">
    <source>
        <dbReference type="ARBA" id="ARBA00022989"/>
    </source>
</evidence>
<evidence type="ECO:0000256" key="11">
    <source>
        <dbReference type="ARBA" id="ARBA00023012"/>
    </source>
</evidence>
<keyword evidence="4" id="KW-0597">Phosphoprotein</keyword>
<dbReference type="InterPro" id="IPR038318">
    <property type="entry name" value="KdpD_sf"/>
</dbReference>
<name>A0AAU7DG25_9BACT</name>
<comment type="subcellular location">
    <subcellularLocation>
        <location evidence="2">Membrane</location>
        <topology evidence="2">Multi-pass membrane protein</topology>
    </subcellularLocation>
</comment>
<evidence type="ECO:0000256" key="3">
    <source>
        <dbReference type="ARBA" id="ARBA00012438"/>
    </source>
</evidence>
<sequence length="486" mass="53441">MQLKPKPQHYLQWLGATLAAVLTTVGLAVTSARATTAGMVFLVVVVVTATQAGLVISLYSALLCAVSFDYFFLPPIHTFILAGPQEWVSMMTFAVGSLVAGRVAERARKQKQQAEQRREDVERLYLLSQEMILHEDADGLIRDLPALVAKIFHLESVVLYMQDRDQFVSTIAELSELFKANLRETTGGAHVALANQDGYEAHALMVGMRAVGAIAWRPPNLSKEVATAVSAQVGIALTRATAIEANARMEASREGERLRAALIDSLTHELRTPLTSIRAAATTLTQAEGLDDESRMELATIVDEESARLDALIGEAVEMAQLDANVLKVQPEPRHTRTLLDHAVEESHTALGRHQVTLMVQEPDRLAWFDAKLLSRVFRHLIENAALYSPPESRIVLRSRRVSGRLEFEVEDSGPGIDKVDIPHIFKKFYRGKKGAKLGKGTGMGLAIARAIMLAHGGDITVETNPESGCTFRFWVPLVEKQIDEK</sequence>
<protein>
    <recommendedName>
        <fullName evidence="3">histidine kinase</fullName>
        <ecNumber evidence="3">2.7.13.3</ecNumber>
    </recommendedName>
</protein>
<dbReference type="Pfam" id="PF02518">
    <property type="entry name" value="HATPase_c"/>
    <property type="match status" value="1"/>
</dbReference>
<feature type="transmembrane region" description="Helical" evidence="13">
    <location>
        <begin position="39"/>
        <end position="68"/>
    </location>
</feature>
<feature type="transmembrane region" description="Helical" evidence="13">
    <location>
        <begin position="12"/>
        <end position="32"/>
    </location>
</feature>
<dbReference type="GO" id="GO:0000155">
    <property type="term" value="F:phosphorelay sensor kinase activity"/>
    <property type="evidence" value="ECO:0007669"/>
    <property type="project" value="InterPro"/>
</dbReference>
<dbReference type="PANTHER" id="PTHR45569:SF1">
    <property type="entry name" value="SENSOR PROTEIN KDPD"/>
    <property type="match status" value="1"/>
</dbReference>
<dbReference type="GO" id="GO:0005524">
    <property type="term" value="F:ATP binding"/>
    <property type="evidence" value="ECO:0007669"/>
    <property type="project" value="UniProtKB-KW"/>
</dbReference>
<dbReference type="EMBL" id="CP121196">
    <property type="protein sequence ID" value="XBH16287.1"/>
    <property type="molecule type" value="Genomic_DNA"/>
</dbReference>
<gene>
    <name evidence="15" type="ORF">P8935_17140</name>
</gene>
<dbReference type="Gene3D" id="1.10.287.130">
    <property type="match status" value="1"/>
</dbReference>
<dbReference type="InterPro" id="IPR004358">
    <property type="entry name" value="Sig_transdc_His_kin-like_C"/>
</dbReference>
<comment type="catalytic activity">
    <reaction evidence="1">
        <text>ATP + protein L-histidine = ADP + protein N-phospho-L-histidine.</text>
        <dbReference type="EC" id="2.7.13.3"/>
    </reaction>
</comment>
<dbReference type="InterPro" id="IPR036890">
    <property type="entry name" value="HATPase_C_sf"/>
</dbReference>
<dbReference type="CDD" id="cd00075">
    <property type="entry name" value="HATPase"/>
    <property type="match status" value="1"/>
</dbReference>
<dbReference type="PANTHER" id="PTHR45569">
    <property type="entry name" value="SENSOR PROTEIN KDPD"/>
    <property type="match status" value="1"/>
</dbReference>
<evidence type="ECO:0000256" key="9">
    <source>
        <dbReference type="ARBA" id="ARBA00022840"/>
    </source>
</evidence>
<keyword evidence="12 13" id="KW-0472">Membrane</keyword>
<evidence type="ECO:0000256" key="2">
    <source>
        <dbReference type="ARBA" id="ARBA00004141"/>
    </source>
</evidence>
<evidence type="ECO:0000256" key="4">
    <source>
        <dbReference type="ARBA" id="ARBA00022553"/>
    </source>
</evidence>